<evidence type="ECO:0000256" key="2">
    <source>
        <dbReference type="ARBA" id="ARBA00022692"/>
    </source>
</evidence>
<proteinExistence type="predicted"/>
<dbReference type="SUPFAM" id="SSF53850">
    <property type="entry name" value="Periplasmic binding protein-like II"/>
    <property type="match status" value="1"/>
</dbReference>
<evidence type="ECO:0000256" key="3">
    <source>
        <dbReference type="ARBA" id="ARBA00022989"/>
    </source>
</evidence>
<comment type="caution">
    <text evidence="8">The sequence shown here is derived from an EMBL/GenBank/DDBJ whole genome shotgun (WGS) entry which is preliminary data.</text>
</comment>
<dbReference type="GO" id="GO:0016020">
    <property type="term" value="C:membrane"/>
    <property type="evidence" value="ECO:0007669"/>
    <property type="project" value="UniProtKB-SubCell"/>
</dbReference>
<evidence type="ECO:0000256" key="5">
    <source>
        <dbReference type="SAM" id="Phobius"/>
    </source>
</evidence>
<keyword evidence="2 5" id="KW-0812">Transmembrane</keyword>
<dbReference type="Pfam" id="PF00003">
    <property type="entry name" value="7tm_3"/>
    <property type="match status" value="1"/>
</dbReference>
<feature type="signal peptide" evidence="6">
    <location>
        <begin position="1"/>
        <end position="23"/>
    </location>
</feature>
<evidence type="ECO:0000313" key="9">
    <source>
        <dbReference type="Proteomes" id="UP000193719"/>
    </source>
</evidence>
<protein>
    <recommendedName>
        <fullName evidence="7">G-protein coupled receptors family 3 profile domain-containing protein</fullName>
    </recommendedName>
</protein>
<feature type="transmembrane region" description="Helical" evidence="5">
    <location>
        <begin position="644"/>
        <end position="660"/>
    </location>
</feature>
<comment type="subcellular location">
    <subcellularLocation>
        <location evidence="1">Membrane</location>
        <topology evidence="1">Multi-pass membrane protein</topology>
    </subcellularLocation>
</comment>
<keyword evidence="6" id="KW-0732">Signal</keyword>
<evidence type="ECO:0000313" key="8">
    <source>
        <dbReference type="EMBL" id="ORX44513.1"/>
    </source>
</evidence>
<accession>A0A1Y1V2H8</accession>
<feature type="chain" id="PRO_5012463256" description="G-protein coupled receptors family 3 profile domain-containing protein" evidence="6">
    <location>
        <begin position="24"/>
        <end position="752"/>
    </location>
</feature>
<feature type="transmembrane region" description="Helical" evidence="5">
    <location>
        <begin position="488"/>
        <end position="509"/>
    </location>
</feature>
<evidence type="ECO:0000256" key="4">
    <source>
        <dbReference type="ARBA" id="ARBA00023136"/>
    </source>
</evidence>
<dbReference type="OrthoDB" id="10390619at2759"/>
<reference evidence="8 9" key="2">
    <citation type="submission" date="2016-08" db="EMBL/GenBank/DDBJ databases">
        <title>Pervasive Adenine N6-methylation of Active Genes in Fungi.</title>
        <authorList>
            <consortium name="DOE Joint Genome Institute"/>
            <person name="Mondo S.J."/>
            <person name="Dannebaum R.O."/>
            <person name="Kuo R.C."/>
            <person name="Labutti K."/>
            <person name="Haridas S."/>
            <person name="Kuo A."/>
            <person name="Salamov A."/>
            <person name="Ahrendt S.R."/>
            <person name="Lipzen A."/>
            <person name="Sullivan W."/>
            <person name="Andreopoulos W.B."/>
            <person name="Clum A."/>
            <person name="Lindquist E."/>
            <person name="Daum C."/>
            <person name="Ramamoorthy G.K."/>
            <person name="Gryganskyi A."/>
            <person name="Culley D."/>
            <person name="Magnuson J.K."/>
            <person name="James T.Y."/>
            <person name="O'Malley M.A."/>
            <person name="Stajich J.E."/>
            <person name="Spatafora J.W."/>
            <person name="Visel A."/>
            <person name="Grigoriev I.V."/>
        </authorList>
    </citation>
    <scope>NUCLEOTIDE SEQUENCE [LARGE SCALE GENOMIC DNA]</scope>
    <source>
        <strain evidence="9">finn</strain>
    </source>
</reference>
<organism evidence="8 9">
    <name type="scientific">Piromyces finnis</name>
    <dbReference type="NCBI Taxonomy" id="1754191"/>
    <lineage>
        <taxon>Eukaryota</taxon>
        <taxon>Fungi</taxon>
        <taxon>Fungi incertae sedis</taxon>
        <taxon>Chytridiomycota</taxon>
        <taxon>Chytridiomycota incertae sedis</taxon>
        <taxon>Neocallimastigomycetes</taxon>
        <taxon>Neocallimastigales</taxon>
        <taxon>Neocallimastigaceae</taxon>
        <taxon>Piromyces</taxon>
    </lineage>
</organism>
<gene>
    <name evidence="8" type="ORF">BCR36DRAFT_406368</name>
</gene>
<dbReference type="Gene3D" id="3.40.190.10">
    <property type="entry name" value="Periplasmic binding protein-like II"/>
    <property type="match status" value="1"/>
</dbReference>
<feature type="transmembrane region" description="Helical" evidence="5">
    <location>
        <begin position="614"/>
        <end position="632"/>
    </location>
</feature>
<dbReference type="Proteomes" id="UP000193719">
    <property type="component" value="Unassembled WGS sequence"/>
</dbReference>
<dbReference type="InterPro" id="IPR017978">
    <property type="entry name" value="GPCR_3_C"/>
</dbReference>
<dbReference type="GO" id="GO:0004930">
    <property type="term" value="F:G protein-coupled receptor activity"/>
    <property type="evidence" value="ECO:0007669"/>
    <property type="project" value="InterPro"/>
</dbReference>
<evidence type="ECO:0000259" key="7">
    <source>
        <dbReference type="Pfam" id="PF00003"/>
    </source>
</evidence>
<feature type="domain" description="G-protein coupled receptors family 3 profile" evidence="7">
    <location>
        <begin position="453"/>
        <end position="665"/>
    </location>
</feature>
<keyword evidence="9" id="KW-1185">Reference proteome</keyword>
<sequence>MNTIFNIYSFLTIFFFLIFRCFSEEINIQILVEKPDFINKEYWKTYSSSIENYLKSNINEKAFKDINLSFSYNLNESVGKAEERDYKNDVKYIIEQLKSSTYDMMILDDKFLFSDNSFVESSYIKNTFNVRKIYQFYYDMTKDINKNDVLFNDPKVLKDGYYNEKLYGLPYELDFDLLYYKDHENTNHQNFEKFSWKNLLNWNDEPNKKTPLGLAFGYDDELLNIFAEYTYSNYNFLEEKDTNFEIFYNDTSKELFHSFKEFVSKSSSLPMEKLLNTTIENAYNSFVGDESIFFKGKASHYKSLVQRNKVFNNEKISALLPPNNYSVLIKKYVIINKNIALQLTSKKMQLYKAKQFGSIPTFNIAQRHRDYSIESYFQNNAILGNFLEKMNRIYIKDIFKSRYAAPFMETRLFLPQDLRNYLIQDDLPSIINVFENIKNLVMKRSDHKEISFLFLYIPMIVFTFVSFLVMHLVYKYRKHPNLKVFSPHFCNLVIFGYVMDIILTPYFMIQDNSIFKCQVQYIYETVVTILILLPLVAITFRIYSIYNNKSKLINGNKLDNQHLFIYILLFLSIMTITVTGITLFFLKFYIISYGNIDTYRLATCDYDGGNGYELIERLIYTILFFIMFIMIIKTGKISKHYGQFNYIYVLIFTFMVERIMDTLLDKLPSNRYFLYYVLLIIFYMISNTLCIYILVGNKLIHIFKHPIPSDSYDELKSENDYSTNIDSYQRSTMEMEIVEDDSTKSNKTILIG</sequence>
<feature type="transmembrane region" description="Helical" evidence="5">
    <location>
        <begin position="672"/>
        <end position="695"/>
    </location>
</feature>
<keyword evidence="3 5" id="KW-1133">Transmembrane helix</keyword>
<keyword evidence="4 5" id="KW-0472">Membrane</keyword>
<name>A0A1Y1V2H8_9FUNG</name>
<reference evidence="8 9" key="1">
    <citation type="submission" date="2016-08" db="EMBL/GenBank/DDBJ databases">
        <title>Genomes of anaerobic fungi encode conserved fungal cellulosomes for biomass hydrolysis.</title>
        <authorList>
            <consortium name="DOE Joint Genome Institute"/>
            <person name="Haitjema C.H."/>
            <person name="Gilmore S.P."/>
            <person name="Henske J.K."/>
            <person name="Solomon K.V."/>
            <person name="De Groot R."/>
            <person name="Kuo A."/>
            <person name="Mondo S.J."/>
            <person name="Salamov A.A."/>
            <person name="Labutti K."/>
            <person name="Zhao Z."/>
            <person name="Chiniquy J."/>
            <person name="Barry K."/>
            <person name="Brewer H.M."/>
            <person name="Purvine S.O."/>
            <person name="Wright A.T."/>
            <person name="Boxma B."/>
            <person name="Van Alen T."/>
            <person name="Hackstein J.H."/>
            <person name="Baker S.E."/>
            <person name="Grigoriev I.V."/>
            <person name="O'Malley M.A."/>
        </authorList>
    </citation>
    <scope>NUCLEOTIDE SEQUENCE [LARGE SCALE GENOMIC DNA]</scope>
    <source>
        <strain evidence="9">finn</strain>
    </source>
</reference>
<feature type="transmembrane region" description="Helical" evidence="5">
    <location>
        <begin position="563"/>
        <end position="594"/>
    </location>
</feature>
<feature type="transmembrane region" description="Helical" evidence="5">
    <location>
        <begin position="453"/>
        <end position="476"/>
    </location>
</feature>
<evidence type="ECO:0000256" key="1">
    <source>
        <dbReference type="ARBA" id="ARBA00004141"/>
    </source>
</evidence>
<dbReference type="EMBL" id="MCFH01000045">
    <property type="protein sequence ID" value="ORX44513.1"/>
    <property type="molecule type" value="Genomic_DNA"/>
</dbReference>
<evidence type="ECO:0000256" key="6">
    <source>
        <dbReference type="SAM" id="SignalP"/>
    </source>
</evidence>
<dbReference type="AlphaFoldDB" id="A0A1Y1V2H8"/>
<feature type="transmembrane region" description="Helical" evidence="5">
    <location>
        <begin position="521"/>
        <end position="543"/>
    </location>
</feature>